<protein>
    <recommendedName>
        <fullName evidence="2">DUF6533 domain-containing protein</fullName>
    </recommendedName>
</protein>
<dbReference type="InterPro" id="IPR045340">
    <property type="entry name" value="DUF6533"/>
</dbReference>
<reference evidence="3 4" key="1">
    <citation type="journal article" date="2019" name="Nat. Ecol. Evol.">
        <title>Megaphylogeny resolves global patterns of mushroom evolution.</title>
        <authorList>
            <person name="Varga T."/>
            <person name="Krizsan K."/>
            <person name="Foldi C."/>
            <person name="Dima B."/>
            <person name="Sanchez-Garcia M."/>
            <person name="Sanchez-Ramirez S."/>
            <person name="Szollosi G.J."/>
            <person name="Szarkandi J.G."/>
            <person name="Papp V."/>
            <person name="Albert L."/>
            <person name="Andreopoulos W."/>
            <person name="Angelini C."/>
            <person name="Antonin V."/>
            <person name="Barry K.W."/>
            <person name="Bougher N.L."/>
            <person name="Buchanan P."/>
            <person name="Buyck B."/>
            <person name="Bense V."/>
            <person name="Catcheside P."/>
            <person name="Chovatia M."/>
            <person name="Cooper J."/>
            <person name="Damon W."/>
            <person name="Desjardin D."/>
            <person name="Finy P."/>
            <person name="Geml J."/>
            <person name="Haridas S."/>
            <person name="Hughes K."/>
            <person name="Justo A."/>
            <person name="Karasinski D."/>
            <person name="Kautmanova I."/>
            <person name="Kiss B."/>
            <person name="Kocsube S."/>
            <person name="Kotiranta H."/>
            <person name="LaButti K.M."/>
            <person name="Lechner B.E."/>
            <person name="Liimatainen K."/>
            <person name="Lipzen A."/>
            <person name="Lukacs Z."/>
            <person name="Mihaltcheva S."/>
            <person name="Morgado L.N."/>
            <person name="Niskanen T."/>
            <person name="Noordeloos M.E."/>
            <person name="Ohm R.A."/>
            <person name="Ortiz-Santana B."/>
            <person name="Ovrebo C."/>
            <person name="Racz N."/>
            <person name="Riley R."/>
            <person name="Savchenko A."/>
            <person name="Shiryaev A."/>
            <person name="Soop K."/>
            <person name="Spirin V."/>
            <person name="Szebenyi C."/>
            <person name="Tomsovsky M."/>
            <person name="Tulloss R.E."/>
            <person name="Uehling J."/>
            <person name="Grigoriev I.V."/>
            <person name="Vagvolgyi C."/>
            <person name="Papp T."/>
            <person name="Martin F.M."/>
            <person name="Miettinen O."/>
            <person name="Hibbett D.S."/>
            <person name="Nagy L.G."/>
        </authorList>
    </citation>
    <scope>NUCLEOTIDE SEQUENCE [LARGE SCALE GENOMIC DNA]</scope>
    <source>
        <strain evidence="3 4">CBS 166.37</strain>
    </source>
</reference>
<keyword evidence="4" id="KW-1185">Reference proteome</keyword>
<feature type="transmembrane region" description="Helical" evidence="1">
    <location>
        <begin position="185"/>
        <end position="207"/>
    </location>
</feature>
<evidence type="ECO:0000256" key="1">
    <source>
        <dbReference type="SAM" id="Phobius"/>
    </source>
</evidence>
<feature type="domain" description="DUF6533" evidence="2">
    <location>
        <begin position="18"/>
        <end position="63"/>
    </location>
</feature>
<sequence>MLTLEFLQFLQDSRTTEYFFVISMTVLVYDHVINFHQEVELIWKKRITCGGATYLLIRYLGLATVIFDANFLLREVTDDKMWVFLILESDQFKLFWNSCQKSLRVENALSSIVLMLADIVLDFRIWILYGKKRTVLLGLLFLTASQWVVTNTLVILDVDKQSEYLHLGPSLKGCYSKSATEADPLLIFAQYYITPIAANAIIMFVLSSYKCGQALWNNGWYRMPVMSLFLRDGFLWFFATFSAYVLCRESVDP</sequence>
<feature type="transmembrane region" description="Helical" evidence="1">
    <location>
        <begin position="136"/>
        <end position="156"/>
    </location>
</feature>
<gene>
    <name evidence="3" type="ORF">BDQ12DRAFT_725750</name>
</gene>
<name>A0A5C3LSE1_9AGAR</name>
<proteinExistence type="predicted"/>
<dbReference type="Proteomes" id="UP000308652">
    <property type="component" value="Unassembled WGS sequence"/>
</dbReference>
<evidence type="ECO:0000259" key="2">
    <source>
        <dbReference type="Pfam" id="PF20151"/>
    </source>
</evidence>
<feature type="transmembrane region" description="Helical" evidence="1">
    <location>
        <begin position="228"/>
        <end position="246"/>
    </location>
</feature>
<dbReference type="EMBL" id="ML213619">
    <property type="protein sequence ID" value="TFK35702.1"/>
    <property type="molecule type" value="Genomic_DNA"/>
</dbReference>
<evidence type="ECO:0000313" key="3">
    <source>
        <dbReference type="EMBL" id="TFK35702.1"/>
    </source>
</evidence>
<keyword evidence="1" id="KW-1133">Transmembrane helix</keyword>
<accession>A0A5C3LSE1</accession>
<dbReference type="AlphaFoldDB" id="A0A5C3LSE1"/>
<feature type="transmembrane region" description="Helical" evidence="1">
    <location>
        <begin position="56"/>
        <end position="73"/>
    </location>
</feature>
<organism evidence="3 4">
    <name type="scientific">Crucibulum laeve</name>
    <dbReference type="NCBI Taxonomy" id="68775"/>
    <lineage>
        <taxon>Eukaryota</taxon>
        <taxon>Fungi</taxon>
        <taxon>Dikarya</taxon>
        <taxon>Basidiomycota</taxon>
        <taxon>Agaricomycotina</taxon>
        <taxon>Agaricomycetes</taxon>
        <taxon>Agaricomycetidae</taxon>
        <taxon>Agaricales</taxon>
        <taxon>Agaricineae</taxon>
        <taxon>Nidulariaceae</taxon>
        <taxon>Crucibulum</taxon>
    </lineage>
</organism>
<evidence type="ECO:0000313" key="4">
    <source>
        <dbReference type="Proteomes" id="UP000308652"/>
    </source>
</evidence>
<keyword evidence="1" id="KW-0472">Membrane</keyword>
<dbReference type="Pfam" id="PF20151">
    <property type="entry name" value="DUF6533"/>
    <property type="match status" value="1"/>
</dbReference>
<dbReference type="OrthoDB" id="2657950at2759"/>
<keyword evidence="1" id="KW-0812">Transmembrane</keyword>